<dbReference type="Pfam" id="PF13424">
    <property type="entry name" value="TPR_12"/>
    <property type="match status" value="4"/>
</dbReference>
<dbReference type="Proteomes" id="UP000664203">
    <property type="component" value="Unassembled WGS sequence"/>
</dbReference>
<evidence type="ECO:0000256" key="1">
    <source>
        <dbReference type="ARBA" id="ARBA00007920"/>
    </source>
</evidence>
<dbReference type="PANTHER" id="PTHR46082:SF6">
    <property type="entry name" value="AAA+ ATPASE DOMAIN-CONTAINING PROTEIN-RELATED"/>
    <property type="match status" value="1"/>
</dbReference>
<dbReference type="SUPFAM" id="SSF53474">
    <property type="entry name" value="alpha/beta-Hydrolases"/>
    <property type="match status" value="1"/>
</dbReference>
<dbReference type="Pfam" id="PF05057">
    <property type="entry name" value="DUF676"/>
    <property type="match status" value="1"/>
</dbReference>
<dbReference type="PRINTS" id="PR00364">
    <property type="entry name" value="DISEASERSIST"/>
</dbReference>
<feature type="domain" description="DUF7779" evidence="6">
    <location>
        <begin position="622"/>
        <end position="713"/>
    </location>
</feature>
<gene>
    <name evidence="7" type="ORF">ALECFALPRED_002603</name>
</gene>
<dbReference type="InterPro" id="IPR056681">
    <property type="entry name" value="DUF7779"/>
</dbReference>
<dbReference type="InterPro" id="IPR011990">
    <property type="entry name" value="TPR-like_helical_dom_sf"/>
</dbReference>
<comment type="caution">
    <text evidence="7">The sequence shown here is derived from an EMBL/GenBank/DDBJ whole genome shotgun (WGS) entry which is preliminary data.</text>
</comment>
<sequence length="1201" mass="136596">MSHRREPSLQLPVTAAVQSSSNEDDQPWGLKLLHGGQEPIADVVAVHGLNGHREETWTDDNKILWLRDLLPFKLPNARIWTWGYDSRTHTKSHRDHLTIKTLYDHGRELVRDLDGERRDDNSYQRPIIFIAHSLGGIVVKSALLHSDRVRKGHLEEERSVKLSTYGIIFMGTPHQGGQGVTVGEILLNLAKVRGNTNDSLLKHLEEHSELLQQQNSEFTSISRDLDIQFAYETLPTPIIGGAAKVVSMPCIMNIDLPSQRSQIVPKWSAVVPGTSDAAEFGISQDHRRMTKLSSSEDQDFRKLSRVLALMILKAEVKIKSNWSSEGRMNTKQGRQSYDVPFNIRGVPSVGQYVERNREMQNMEEVLLPDEENKQRRIFVLHGLGGIGKTQLSIAYARKHQNDYTAIFWLNGRTRETLKQSISGIASHLPKDQISDSARSCTRQGSEHLDKLVDEVLGWFSREGNGKWLLIFDNVDRDNSEMVEDPEAFDVDLFLPGNDQGTIIITTRQHRLRNLGDEMSVTSMTTEEGLKVLENRIRLPFVDNPQATELVERVGGLPLALAQAASYMRETGTNMTEYLHSYNTVWEDLMKDEARPGSGVQEYGDRSVYTTWTISFDYVMRKNQAAANMLQVWSYLDNRDIWFELFNMNGDLGLEQPSSIPEWFRRVVCNKLNFRRVTAALLDYSLIEARQDSDSYGVHPVVHEWCRKTMNADRRHESALLALTSVAFVGPEDIDRDYWMIQRRILPHANRFSQQLMDMLEENLESEQAIEFYVACNNLGTLHSLDGRAMWIQAEAMYRRAISGMETFLGAHNEESISPLSNLAVLYEKQERFVDAEAILQRALAARSDQLGPDHNLTIDSAYRLASVYNEQNKLVEAEGLYQRVLTWYEKVPGTVHVNLFKTFNALGYLYQKQGKLTKSEAMYLRGLAGCEMALQTDHPYRLRVLYNLGQIYLDLERLVEAETTFQQALDGSKKVFGLDHTRTMDAMHGLGLTLKMQGRLVEAEAMYQRALAGYQEVMGPEHESTSRILNNLGVLYSRQDRLIEAEHMYQQALAGFQTISGRGHKSTLGTIHNLRRCYEEQGKLAEAVALCLQELELYEPYARKDERFFELTDDLGVLYYKQDRLVEAEDMYQQALAGYRTVLGSEHPSTLGTLTKLALCYGKQGKLAEAEALSREWSAHSKTSPENESTSSKALHQEGST</sequence>
<comment type="similarity">
    <text evidence="1">Belongs to the putative lipase ROG1 family.</text>
</comment>
<protein>
    <recommendedName>
        <fullName evidence="9">NB-ARC domain-containing protein</fullName>
    </recommendedName>
</protein>
<organism evidence="7 8">
    <name type="scientific">Alectoria fallacina</name>
    <dbReference type="NCBI Taxonomy" id="1903189"/>
    <lineage>
        <taxon>Eukaryota</taxon>
        <taxon>Fungi</taxon>
        <taxon>Dikarya</taxon>
        <taxon>Ascomycota</taxon>
        <taxon>Pezizomycotina</taxon>
        <taxon>Lecanoromycetes</taxon>
        <taxon>OSLEUM clade</taxon>
        <taxon>Lecanoromycetidae</taxon>
        <taxon>Lecanorales</taxon>
        <taxon>Lecanorineae</taxon>
        <taxon>Parmeliaceae</taxon>
        <taxon>Alectoria</taxon>
    </lineage>
</organism>
<feature type="repeat" description="TPR" evidence="2">
    <location>
        <begin position="942"/>
        <end position="975"/>
    </location>
</feature>
<dbReference type="OrthoDB" id="674604at2759"/>
<evidence type="ECO:0000259" key="4">
    <source>
        <dbReference type="Pfam" id="PF00931"/>
    </source>
</evidence>
<dbReference type="SUPFAM" id="SSF48452">
    <property type="entry name" value="TPR-like"/>
    <property type="match status" value="3"/>
</dbReference>
<dbReference type="PANTHER" id="PTHR46082">
    <property type="entry name" value="ATP/GTP-BINDING PROTEIN-RELATED"/>
    <property type="match status" value="1"/>
</dbReference>
<dbReference type="AlphaFoldDB" id="A0A8H3I6I1"/>
<dbReference type="Gene3D" id="1.25.40.10">
    <property type="entry name" value="Tetratricopeptide repeat domain"/>
    <property type="match status" value="3"/>
</dbReference>
<dbReference type="InterPro" id="IPR053137">
    <property type="entry name" value="NLR-like"/>
</dbReference>
<evidence type="ECO:0000259" key="5">
    <source>
        <dbReference type="Pfam" id="PF05057"/>
    </source>
</evidence>
<dbReference type="SMART" id="SM00028">
    <property type="entry name" value="TPR"/>
    <property type="match status" value="8"/>
</dbReference>
<feature type="region of interest" description="Disordered" evidence="3">
    <location>
        <begin position="1"/>
        <end position="25"/>
    </location>
</feature>
<evidence type="ECO:0000259" key="6">
    <source>
        <dbReference type="Pfam" id="PF25000"/>
    </source>
</evidence>
<dbReference type="Pfam" id="PF13176">
    <property type="entry name" value="TPR_7"/>
    <property type="match status" value="1"/>
</dbReference>
<dbReference type="InterPro" id="IPR019734">
    <property type="entry name" value="TPR_rpt"/>
</dbReference>
<name>A0A8H3I6I1_9LECA</name>
<dbReference type="InterPro" id="IPR029058">
    <property type="entry name" value="AB_hydrolase_fold"/>
</dbReference>
<proteinExistence type="inferred from homology"/>
<dbReference type="Gene3D" id="3.40.50.300">
    <property type="entry name" value="P-loop containing nucleotide triphosphate hydrolases"/>
    <property type="match status" value="1"/>
</dbReference>
<dbReference type="Pfam" id="PF25000">
    <property type="entry name" value="DUF7779"/>
    <property type="match status" value="1"/>
</dbReference>
<evidence type="ECO:0000313" key="7">
    <source>
        <dbReference type="EMBL" id="CAF9906698.1"/>
    </source>
</evidence>
<accession>A0A8H3I6I1</accession>
<dbReference type="SUPFAM" id="SSF52540">
    <property type="entry name" value="P-loop containing nucleoside triphosphate hydrolases"/>
    <property type="match status" value="1"/>
</dbReference>
<dbReference type="InterPro" id="IPR002182">
    <property type="entry name" value="NB-ARC"/>
</dbReference>
<evidence type="ECO:0000313" key="8">
    <source>
        <dbReference type="Proteomes" id="UP000664203"/>
    </source>
</evidence>
<evidence type="ECO:0000256" key="2">
    <source>
        <dbReference type="PROSITE-ProRule" id="PRU00339"/>
    </source>
</evidence>
<feature type="domain" description="DUF676" evidence="5">
    <location>
        <begin position="43"/>
        <end position="189"/>
    </location>
</feature>
<dbReference type="InterPro" id="IPR027417">
    <property type="entry name" value="P-loop_NTPase"/>
</dbReference>
<dbReference type="InterPro" id="IPR007751">
    <property type="entry name" value="DUF676_lipase-like"/>
</dbReference>
<evidence type="ECO:0008006" key="9">
    <source>
        <dbReference type="Google" id="ProtNLM"/>
    </source>
</evidence>
<dbReference type="PROSITE" id="PS50005">
    <property type="entry name" value="TPR"/>
    <property type="match status" value="1"/>
</dbReference>
<evidence type="ECO:0000256" key="3">
    <source>
        <dbReference type="SAM" id="MobiDB-lite"/>
    </source>
</evidence>
<keyword evidence="8" id="KW-1185">Reference proteome</keyword>
<reference evidence="7" key="1">
    <citation type="submission" date="2021-03" db="EMBL/GenBank/DDBJ databases">
        <authorList>
            <person name="Tagirdzhanova G."/>
        </authorList>
    </citation>
    <scope>NUCLEOTIDE SEQUENCE</scope>
</reference>
<feature type="compositionally biased region" description="Basic and acidic residues" evidence="3">
    <location>
        <begin position="1175"/>
        <end position="1185"/>
    </location>
</feature>
<feature type="region of interest" description="Disordered" evidence="3">
    <location>
        <begin position="1175"/>
        <end position="1201"/>
    </location>
</feature>
<dbReference type="Pfam" id="PF00931">
    <property type="entry name" value="NB-ARC"/>
    <property type="match status" value="1"/>
</dbReference>
<feature type="compositionally biased region" description="Polar residues" evidence="3">
    <location>
        <begin position="1186"/>
        <end position="1201"/>
    </location>
</feature>
<dbReference type="GO" id="GO:0043531">
    <property type="term" value="F:ADP binding"/>
    <property type="evidence" value="ECO:0007669"/>
    <property type="project" value="InterPro"/>
</dbReference>
<dbReference type="EMBL" id="CAJPDR010000018">
    <property type="protein sequence ID" value="CAF9906698.1"/>
    <property type="molecule type" value="Genomic_DNA"/>
</dbReference>
<feature type="domain" description="NB-ARC" evidence="4">
    <location>
        <begin position="359"/>
        <end position="534"/>
    </location>
</feature>
<keyword evidence="2" id="KW-0802">TPR repeat</keyword>
<dbReference type="Gene3D" id="3.40.50.1820">
    <property type="entry name" value="alpha/beta hydrolase"/>
    <property type="match status" value="1"/>
</dbReference>